<organism evidence="1 2">
    <name type="scientific">Lactuca virosa</name>
    <dbReference type="NCBI Taxonomy" id="75947"/>
    <lineage>
        <taxon>Eukaryota</taxon>
        <taxon>Viridiplantae</taxon>
        <taxon>Streptophyta</taxon>
        <taxon>Embryophyta</taxon>
        <taxon>Tracheophyta</taxon>
        <taxon>Spermatophyta</taxon>
        <taxon>Magnoliopsida</taxon>
        <taxon>eudicotyledons</taxon>
        <taxon>Gunneridae</taxon>
        <taxon>Pentapetalae</taxon>
        <taxon>asterids</taxon>
        <taxon>campanulids</taxon>
        <taxon>Asterales</taxon>
        <taxon>Asteraceae</taxon>
        <taxon>Cichorioideae</taxon>
        <taxon>Cichorieae</taxon>
        <taxon>Lactucinae</taxon>
        <taxon>Lactuca</taxon>
    </lineage>
</organism>
<evidence type="ECO:0000313" key="2">
    <source>
        <dbReference type="Proteomes" id="UP001157418"/>
    </source>
</evidence>
<protein>
    <submittedName>
        <fullName evidence="1">Uncharacterized protein</fullName>
    </submittedName>
</protein>
<sequence length="80" mass="9117">MRFDENTLLNQYNRHHYYQRTFSITVDVGQLPPSLSKLTGSSTTICSTTVSNLRFLQFCYISLPISFSQNSITFELVTGS</sequence>
<gene>
    <name evidence="1" type="ORF">LVIROSA_LOCUS9904</name>
</gene>
<proteinExistence type="predicted"/>
<evidence type="ECO:0000313" key="1">
    <source>
        <dbReference type="EMBL" id="CAH1422580.1"/>
    </source>
</evidence>
<accession>A0AAU9MKY4</accession>
<dbReference type="AlphaFoldDB" id="A0AAU9MKY4"/>
<keyword evidence="2" id="KW-1185">Reference proteome</keyword>
<reference evidence="1 2" key="1">
    <citation type="submission" date="2022-01" db="EMBL/GenBank/DDBJ databases">
        <authorList>
            <person name="Xiong W."/>
            <person name="Schranz E."/>
        </authorList>
    </citation>
    <scope>NUCLEOTIDE SEQUENCE [LARGE SCALE GENOMIC DNA]</scope>
</reference>
<name>A0AAU9MKY4_9ASTR</name>
<dbReference type="Proteomes" id="UP001157418">
    <property type="component" value="Unassembled WGS sequence"/>
</dbReference>
<comment type="caution">
    <text evidence="1">The sequence shown here is derived from an EMBL/GenBank/DDBJ whole genome shotgun (WGS) entry which is preliminary data.</text>
</comment>
<dbReference type="EMBL" id="CAKMRJ010001112">
    <property type="protein sequence ID" value="CAH1422580.1"/>
    <property type="molecule type" value="Genomic_DNA"/>
</dbReference>